<proteinExistence type="inferred from homology"/>
<dbReference type="InterPro" id="IPR016722">
    <property type="entry name" value="DNA_pol_alpha_bsu"/>
</dbReference>
<protein>
    <recommendedName>
        <fullName evidence="3 6">DNA polymerase alpha subunit B</fullName>
    </recommendedName>
</protein>
<evidence type="ECO:0000256" key="4">
    <source>
        <dbReference type="ARBA" id="ARBA00022705"/>
    </source>
</evidence>
<evidence type="ECO:0000259" key="9">
    <source>
        <dbReference type="Pfam" id="PF08418"/>
    </source>
</evidence>
<dbReference type="InterPro" id="IPR054300">
    <property type="entry name" value="OB_DPOA2"/>
</dbReference>
<comment type="subcellular location">
    <subcellularLocation>
        <location evidence="1 6">Nucleus</location>
    </subcellularLocation>
</comment>
<dbReference type="Gene3D" id="3.60.21.60">
    <property type="match status" value="2"/>
</dbReference>
<dbReference type="Gene3D" id="1.10.8.530">
    <property type="entry name" value="DNA polymerase alpha-primase, subunit B, N-terminal domain"/>
    <property type="match status" value="1"/>
</dbReference>
<keyword evidence="5 6" id="KW-0539">Nucleus</keyword>
<gene>
    <name evidence="12" type="primary">POLA2</name>
</gene>
<evidence type="ECO:0000313" key="12">
    <source>
        <dbReference type="RefSeq" id="XP_067170938.1"/>
    </source>
</evidence>
<evidence type="ECO:0000256" key="5">
    <source>
        <dbReference type="ARBA" id="ARBA00023242"/>
    </source>
</evidence>
<dbReference type="GeneID" id="106494367"/>
<dbReference type="InterPro" id="IPR013627">
    <property type="entry name" value="Pol_alpha_B_N"/>
</dbReference>
<feature type="domain" description="DNA polymerase alpha subunit B N-terminal" evidence="9">
    <location>
        <begin position="14"/>
        <end position="81"/>
    </location>
</feature>
<organism evidence="11 12">
    <name type="scientific">Apteryx mantelli</name>
    <name type="common">North Island brown kiwi</name>
    <dbReference type="NCBI Taxonomy" id="2696672"/>
    <lineage>
        <taxon>Eukaryota</taxon>
        <taxon>Metazoa</taxon>
        <taxon>Chordata</taxon>
        <taxon>Craniata</taxon>
        <taxon>Vertebrata</taxon>
        <taxon>Euteleostomi</taxon>
        <taxon>Archelosauria</taxon>
        <taxon>Archosauria</taxon>
        <taxon>Dinosauria</taxon>
        <taxon>Saurischia</taxon>
        <taxon>Theropoda</taxon>
        <taxon>Coelurosauria</taxon>
        <taxon>Aves</taxon>
        <taxon>Palaeognathae</taxon>
        <taxon>Apterygiformes</taxon>
        <taxon>Apterygidae</taxon>
        <taxon>Apteryx</taxon>
    </lineage>
</organism>
<feature type="region of interest" description="Disordered" evidence="7">
    <location>
        <begin position="119"/>
        <end position="145"/>
    </location>
</feature>
<dbReference type="InterPro" id="IPR007185">
    <property type="entry name" value="DNA_pol_a/d/e_bsu"/>
</dbReference>
<sequence>MAAAEAAEPVSAEAVLRELGLFELRCDGEDVSAKLVELCLVHGLGPVALANELLAFVTSKDWGPLLTAAGLAAFEHEVLAKRGRKIPRRPDNRYAGLRDIHSLQELLDEDEEEELLDAYATPSKDSRKRGGSTPENPRPKRTLSARSPYALFSPSSFSPSATPSQKYASRGGRGEVVASFGAAQGPSWSGGGGRGCSLKLFAPPEENLTKSYKFMFQKALDVREVLSWRIEELGEVLRKHHGLEDFASVRLPAQEPVTVLGQIGCDSNGKLNAKSVVLEGDREHSSGGQVPVDLSELQEYSLFPGQIVAMEGTNSTGRQLVASKIYEGVPLPFYTPPEPAQDTEQQMVLVACGPYTTSDSIAYDPLSDLVDVIGRDKPDVCILFGPFLDAKHEQVENCQLLGSFADVFKLCLKTIIEGTRSAGSQLVFVPSLRDVHHDYVYPQPPFACAELPKEDKPRVHFVSDPCTLDVHGTVFGLTSTDLLFHMGAEEISSSSGISDRFTRILKHVLTQRSYYPLYPPAEEMNVDYETFYSHAALPVTPDVLVAPSELRYFVKDVLGCVCVNPGRLTKGQVGGTYGRLYVRRCGGGDDAEGRRRSPCVAAQVVRI</sequence>
<feature type="domain" description="DNA polymerase alpha subunit B OB" evidence="10">
    <location>
        <begin position="223"/>
        <end position="328"/>
    </location>
</feature>
<evidence type="ECO:0000259" key="8">
    <source>
        <dbReference type="Pfam" id="PF04042"/>
    </source>
</evidence>
<dbReference type="Pfam" id="PF08418">
    <property type="entry name" value="Pol_alpha_B_N"/>
    <property type="match status" value="1"/>
</dbReference>
<dbReference type="Pfam" id="PF22062">
    <property type="entry name" value="OB_DPOA2"/>
    <property type="match status" value="1"/>
</dbReference>
<dbReference type="InterPro" id="IPR043034">
    <property type="entry name" value="DNA_pol_alpha_B_N_sf"/>
</dbReference>
<keyword evidence="11" id="KW-1185">Reference proteome</keyword>
<name>A0ABM4G156_9AVES</name>
<evidence type="ECO:0000313" key="11">
    <source>
        <dbReference type="Proteomes" id="UP001652627"/>
    </source>
</evidence>
<dbReference type="Pfam" id="PF04042">
    <property type="entry name" value="DNA_pol_E_B"/>
    <property type="match status" value="1"/>
</dbReference>
<dbReference type="PIRSF" id="PIRSF018300">
    <property type="entry name" value="DNA_pol_alph_2"/>
    <property type="match status" value="1"/>
</dbReference>
<comment type="similarity">
    <text evidence="2 6">Belongs to the DNA polymerase alpha subunit B family.</text>
</comment>
<dbReference type="PANTHER" id="PTHR23061:SF12">
    <property type="entry name" value="DNA POLYMERASE ALPHA SUBUNIT B"/>
    <property type="match status" value="1"/>
</dbReference>
<evidence type="ECO:0000256" key="6">
    <source>
        <dbReference type="PIRNR" id="PIRNR018300"/>
    </source>
</evidence>
<evidence type="ECO:0000256" key="7">
    <source>
        <dbReference type="SAM" id="MobiDB-lite"/>
    </source>
</evidence>
<dbReference type="PANTHER" id="PTHR23061">
    <property type="entry name" value="DNA POLYMERASE 2 ALPHA 70 KDA SUBUNIT"/>
    <property type="match status" value="1"/>
</dbReference>
<reference evidence="12" key="1">
    <citation type="submission" date="2025-08" db="UniProtKB">
        <authorList>
            <consortium name="RefSeq"/>
        </authorList>
    </citation>
    <scope>IDENTIFICATION</scope>
    <source>
        <tissue evidence="12">Blood</tissue>
    </source>
</reference>
<keyword evidence="4 6" id="KW-0235">DNA replication</keyword>
<dbReference type="RefSeq" id="XP_067170938.1">
    <property type="nucleotide sequence ID" value="XM_067314837.1"/>
</dbReference>
<evidence type="ECO:0000259" key="10">
    <source>
        <dbReference type="Pfam" id="PF22062"/>
    </source>
</evidence>
<feature type="domain" description="DNA polymerase alpha/delta/epsilon subunit B" evidence="8">
    <location>
        <begin position="348"/>
        <end position="555"/>
    </location>
</feature>
<evidence type="ECO:0000256" key="3">
    <source>
        <dbReference type="ARBA" id="ARBA00018596"/>
    </source>
</evidence>
<dbReference type="Proteomes" id="UP001652627">
    <property type="component" value="Chromosome 37"/>
</dbReference>
<accession>A0ABM4G156</accession>
<comment type="function">
    <text evidence="6">Accessory subunit of the DNA polymerase alpha complex (also known as the alpha DNA polymerase-primase complex) which plays an essential role in the initiation of DNA synthesis.</text>
</comment>
<evidence type="ECO:0000256" key="2">
    <source>
        <dbReference type="ARBA" id="ARBA00007299"/>
    </source>
</evidence>
<evidence type="ECO:0000256" key="1">
    <source>
        <dbReference type="ARBA" id="ARBA00004123"/>
    </source>
</evidence>